<dbReference type="Pfam" id="PF00766">
    <property type="entry name" value="ETF_alpha"/>
    <property type="match status" value="1"/>
</dbReference>
<comment type="cofactor">
    <cofactor evidence="1">
        <name>FAD</name>
        <dbReference type="ChEBI" id="CHEBI:57692"/>
    </cofactor>
    <text evidence="1">Binds 1 FAD per dimer.</text>
</comment>
<feature type="domain" description="Electron transfer flavoprotein alpha subunit C-terminal" evidence="2">
    <location>
        <begin position="197"/>
        <end position="276"/>
    </location>
</feature>
<dbReference type="PIRSF" id="PIRSF000089">
    <property type="entry name" value="Electra_flavoP_a"/>
    <property type="match status" value="1"/>
</dbReference>
<sequence>MKNLAVFVDSKNGQISESSKRLLDLSSSWLVQNGLEGIYVYGFEEQSSDSFNSFSSIKQYIHITIPGLVNNNQVIAPLLEDIKQKEIGQFFYVKSLLVDSIAAFFAESLSIPLVSNVLKLAKVSDGYQLTKSIFSGKATLTTEINNNSFIAAFNKSFTFETTSQAGNSAISQAVIALGTDAQNKLIENYPLTGAIPLPDAAIVVGAGRGFKDPSNWGIVEDLAKELGAATACSKPVSDLNWRPHHEHVGQTGVKIAPKLYIACGISGAIQHLAGVNGSRKIVVINNDPEAPFFKHADYGIVGDVFDVLPRLLNKLKSH</sequence>
<proteinExistence type="predicted"/>
<dbReference type="GO" id="GO:0009055">
    <property type="term" value="F:electron transfer activity"/>
    <property type="evidence" value="ECO:0007669"/>
    <property type="project" value="InterPro"/>
</dbReference>
<dbReference type="GO" id="GO:0050660">
    <property type="term" value="F:flavin adenine dinucleotide binding"/>
    <property type="evidence" value="ECO:0007669"/>
    <property type="project" value="InterPro"/>
</dbReference>
<name>A0A2S2DWX6_9BACT</name>
<reference evidence="4" key="1">
    <citation type="submission" date="2018-05" db="EMBL/GenBank/DDBJ databases">
        <title>Pseudarcicella sp. HME7025 Genome sequencing and assembly.</title>
        <authorList>
            <person name="Kim H."/>
            <person name="Kang H."/>
            <person name="Joh K."/>
        </authorList>
    </citation>
    <scope>NUCLEOTIDE SEQUENCE [LARGE SCALE GENOMIC DNA]</scope>
    <source>
        <strain evidence="4">HME7025</strain>
    </source>
</reference>
<dbReference type="SUPFAM" id="SSF52467">
    <property type="entry name" value="DHS-like NAD/FAD-binding domain"/>
    <property type="match status" value="1"/>
</dbReference>
<accession>A0A2S2DWX6</accession>
<gene>
    <name evidence="3" type="ORF">HME7025_01420</name>
</gene>
<dbReference type="InterPro" id="IPR014731">
    <property type="entry name" value="ETF_asu_C"/>
</dbReference>
<dbReference type="EMBL" id="CP029346">
    <property type="protein sequence ID" value="AWL09277.1"/>
    <property type="molecule type" value="Genomic_DNA"/>
</dbReference>
<dbReference type="SUPFAM" id="SSF52402">
    <property type="entry name" value="Adenine nucleotide alpha hydrolases-like"/>
    <property type="match status" value="1"/>
</dbReference>
<feature type="binding site" evidence="1">
    <location>
        <position position="208"/>
    </location>
    <ligand>
        <name>FAD</name>
        <dbReference type="ChEBI" id="CHEBI:57692"/>
    </ligand>
</feature>
<protein>
    <submittedName>
        <fullName evidence="3">Electron transfer flavoprotein subunit alpha, mitochondrial</fullName>
    </submittedName>
</protein>
<organism evidence="3 4">
    <name type="scientific">Aquirufa nivalisilvae</name>
    <dbReference type="NCBI Taxonomy" id="2516557"/>
    <lineage>
        <taxon>Bacteria</taxon>
        <taxon>Pseudomonadati</taxon>
        <taxon>Bacteroidota</taxon>
        <taxon>Cytophagia</taxon>
        <taxon>Cytophagales</taxon>
        <taxon>Flectobacillaceae</taxon>
        <taxon>Aquirufa</taxon>
    </lineage>
</organism>
<keyword evidence="1" id="KW-0285">Flavoprotein</keyword>
<evidence type="ECO:0000259" key="2">
    <source>
        <dbReference type="Pfam" id="PF00766"/>
    </source>
</evidence>
<evidence type="ECO:0000256" key="1">
    <source>
        <dbReference type="PIRSR" id="PIRSR000089-1"/>
    </source>
</evidence>
<evidence type="ECO:0000313" key="3">
    <source>
        <dbReference type="EMBL" id="AWL09277.1"/>
    </source>
</evidence>
<feature type="binding site" evidence="1">
    <location>
        <begin position="264"/>
        <end position="271"/>
    </location>
    <ligand>
        <name>FAD</name>
        <dbReference type="ChEBI" id="CHEBI:57692"/>
    </ligand>
</feature>
<dbReference type="Proteomes" id="UP000245468">
    <property type="component" value="Chromosome"/>
</dbReference>
<dbReference type="InterPro" id="IPR029035">
    <property type="entry name" value="DHS-like_NAD/FAD-binding_dom"/>
</dbReference>
<keyword evidence="1" id="KW-0274">FAD</keyword>
<dbReference type="RefSeq" id="WP_109322973.1">
    <property type="nucleotide sequence ID" value="NZ_CP029346.1"/>
</dbReference>
<dbReference type="PANTHER" id="PTHR43153:SF1">
    <property type="entry name" value="ELECTRON TRANSFER FLAVOPROTEIN SUBUNIT ALPHA, MITOCHONDRIAL"/>
    <property type="match status" value="1"/>
</dbReference>
<dbReference type="KEGG" id="psez:HME7025_01420"/>
<feature type="binding site" evidence="1">
    <location>
        <position position="285"/>
    </location>
    <ligand>
        <name>FAD</name>
        <dbReference type="ChEBI" id="CHEBI:57692"/>
    </ligand>
</feature>
<dbReference type="PANTHER" id="PTHR43153">
    <property type="entry name" value="ELECTRON TRANSFER FLAVOPROTEIN ALPHA"/>
    <property type="match status" value="1"/>
</dbReference>
<dbReference type="Gene3D" id="3.40.50.1220">
    <property type="entry name" value="TPP-binding domain"/>
    <property type="match status" value="1"/>
</dbReference>
<keyword evidence="4" id="KW-1185">Reference proteome</keyword>
<dbReference type="GO" id="GO:0033539">
    <property type="term" value="P:fatty acid beta-oxidation using acyl-CoA dehydrogenase"/>
    <property type="evidence" value="ECO:0007669"/>
    <property type="project" value="TreeGrafter"/>
</dbReference>
<evidence type="ECO:0000313" key="4">
    <source>
        <dbReference type="Proteomes" id="UP000245468"/>
    </source>
</evidence>
<dbReference type="AlphaFoldDB" id="A0A2S2DWX6"/>
<dbReference type="InterPro" id="IPR001308">
    <property type="entry name" value="ETF_a/FixB"/>
</dbReference>
<dbReference type="OrthoDB" id="9770286at2"/>